<accession>A0A1H3FFG8</accession>
<feature type="domain" description="Chorismate mutase" evidence="2">
    <location>
        <begin position="1"/>
        <end position="85"/>
    </location>
</feature>
<protein>
    <submittedName>
        <fullName evidence="3">Chorismate mutase</fullName>
    </submittedName>
</protein>
<dbReference type="EMBL" id="FNOU01000010">
    <property type="protein sequence ID" value="SDX88894.1"/>
    <property type="molecule type" value="Genomic_DNA"/>
</dbReference>
<dbReference type="SMART" id="SM00830">
    <property type="entry name" value="CM_2"/>
    <property type="match status" value="1"/>
</dbReference>
<evidence type="ECO:0000256" key="1">
    <source>
        <dbReference type="ARBA" id="ARBA00023235"/>
    </source>
</evidence>
<dbReference type="PANTHER" id="PTHR38041">
    <property type="entry name" value="CHORISMATE MUTASE"/>
    <property type="match status" value="1"/>
</dbReference>
<keyword evidence="1" id="KW-0413">Isomerase</keyword>
<dbReference type="PROSITE" id="PS51168">
    <property type="entry name" value="CHORISMATE_MUT_2"/>
    <property type="match status" value="1"/>
</dbReference>
<dbReference type="GO" id="GO:0046417">
    <property type="term" value="P:chorismate metabolic process"/>
    <property type="evidence" value="ECO:0007669"/>
    <property type="project" value="InterPro"/>
</dbReference>
<dbReference type="InterPro" id="IPR011279">
    <property type="entry name" value="Chorismate_mutase_GmP"/>
</dbReference>
<dbReference type="InterPro" id="IPR002701">
    <property type="entry name" value="CM_II_prokaryot"/>
</dbReference>
<evidence type="ECO:0000313" key="4">
    <source>
        <dbReference type="Proteomes" id="UP000199652"/>
    </source>
</evidence>
<dbReference type="InterPro" id="IPR051331">
    <property type="entry name" value="Chorismate_mutase-related"/>
</dbReference>
<proteinExistence type="predicted"/>
<dbReference type="InterPro" id="IPR036263">
    <property type="entry name" value="Chorismate_II_sf"/>
</dbReference>
<dbReference type="PANTHER" id="PTHR38041:SF1">
    <property type="entry name" value="CHORISMATE MUTASE"/>
    <property type="match status" value="1"/>
</dbReference>
<dbReference type="Pfam" id="PF01817">
    <property type="entry name" value="CM_2"/>
    <property type="match status" value="1"/>
</dbReference>
<evidence type="ECO:0000313" key="3">
    <source>
        <dbReference type="EMBL" id="SDX88894.1"/>
    </source>
</evidence>
<dbReference type="STRING" id="1528.SAMN04488579_11011"/>
<dbReference type="InterPro" id="IPR036979">
    <property type="entry name" value="CM_dom_sf"/>
</dbReference>
<keyword evidence="4" id="KW-1185">Reference proteome</keyword>
<evidence type="ECO:0000259" key="2">
    <source>
        <dbReference type="PROSITE" id="PS51168"/>
    </source>
</evidence>
<dbReference type="GO" id="GO:0009697">
    <property type="term" value="P:salicylic acid biosynthetic process"/>
    <property type="evidence" value="ECO:0007669"/>
    <property type="project" value="TreeGrafter"/>
</dbReference>
<organism evidence="3 4">
    <name type="scientific">Eubacterium barkeri</name>
    <name type="common">Clostridium barkeri</name>
    <dbReference type="NCBI Taxonomy" id="1528"/>
    <lineage>
        <taxon>Bacteria</taxon>
        <taxon>Bacillati</taxon>
        <taxon>Bacillota</taxon>
        <taxon>Clostridia</taxon>
        <taxon>Eubacteriales</taxon>
        <taxon>Eubacteriaceae</taxon>
        <taxon>Eubacterium</taxon>
    </lineage>
</organism>
<dbReference type="Proteomes" id="UP000199652">
    <property type="component" value="Unassembled WGS sequence"/>
</dbReference>
<dbReference type="GO" id="GO:0004106">
    <property type="term" value="F:chorismate mutase activity"/>
    <property type="evidence" value="ECO:0007669"/>
    <property type="project" value="InterPro"/>
</dbReference>
<dbReference type="Gene3D" id="1.20.59.10">
    <property type="entry name" value="Chorismate mutase"/>
    <property type="match status" value="1"/>
</dbReference>
<dbReference type="SUPFAM" id="SSF48600">
    <property type="entry name" value="Chorismate mutase II"/>
    <property type="match status" value="1"/>
</dbReference>
<name>A0A1H3FFG8_EUBBA</name>
<dbReference type="AlphaFoldDB" id="A0A1H3FFG8"/>
<sequence>MDAIRSKIDAIDRQMAALYEQRMALAMDIAEYKYSNDENIFDSEREAAVVEKNLKFLKDSGFENYYIAFLHFIMDQSKEVQSQWIENQKKNNESHGAE</sequence>
<reference evidence="4" key="1">
    <citation type="submission" date="2016-10" db="EMBL/GenBank/DDBJ databases">
        <authorList>
            <person name="Varghese N."/>
            <person name="Submissions S."/>
        </authorList>
    </citation>
    <scope>NUCLEOTIDE SEQUENCE [LARGE SCALE GENOMIC DNA]</scope>
    <source>
        <strain evidence="4">VPI 5359</strain>
    </source>
</reference>
<dbReference type="RefSeq" id="WP_176770862.1">
    <property type="nucleotide sequence ID" value="NZ_FNOU01000010.1"/>
</dbReference>
<gene>
    <name evidence="3" type="ORF">SAMN04488579_11011</name>
</gene>
<dbReference type="NCBIfam" id="TIGR01805">
    <property type="entry name" value="CM_mono_grmpos"/>
    <property type="match status" value="1"/>
</dbReference>